<dbReference type="Gene3D" id="2.40.128.270">
    <property type="match status" value="1"/>
</dbReference>
<sequence>MTTSRLSPRRPAALWAAAALSTALLAACAAPSHNRDANTKDSAMPSEPAAPAAASNGSIDLGGYRWTVETATDKAGKPIAVLQREGKYALTLSFVKDRLGVSGGCNHVGAQYAIKGAQLEVKEFQTTLMACQDPRLMQMDTAISQQLQGRNTFAIEGDASQPRLRLTTAAGGSLNLSGEATAETRYGGAGATVFLEVDAQRRACPHPLIRDHQCLWVRERSYDANGVALKPSDEWHFLYQDIEGYTHEAGIRNVVRVKKFQIKNPPADAPSVAYVLDMVVESEMVPPPSH</sequence>
<reference evidence="5 6" key="1">
    <citation type="journal article" date="2014" name="Genome Announc.">
        <title>Draft Genome Sequence of Lysobacter capsici AZ78, a Bacterium Antagonistic to Plant-Pathogenic Oomycetes.</title>
        <authorList>
            <person name="Puopolo G."/>
            <person name="Sonego P."/>
            <person name="Engelen K."/>
            <person name="Pertot I."/>
        </authorList>
    </citation>
    <scope>NUCLEOTIDE SEQUENCE [LARGE SCALE GENOMIC DNA]</scope>
    <source>
        <strain evidence="5 6">AZ78</strain>
    </source>
</reference>
<name>A0A108U9Y4_9GAMM</name>
<feature type="chain" id="PRO_5007131768" evidence="2">
    <location>
        <begin position="30"/>
        <end position="290"/>
    </location>
</feature>
<evidence type="ECO:0000259" key="4">
    <source>
        <dbReference type="Pfam" id="PF14302"/>
    </source>
</evidence>
<dbReference type="InterPro" id="IPR005184">
    <property type="entry name" value="DUF306_Meta_HslJ"/>
</dbReference>
<dbReference type="PANTHER" id="PTHR35535:SF2">
    <property type="entry name" value="DUF306 DOMAIN-CONTAINING PROTEIN"/>
    <property type="match status" value="1"/>
</dbReference>
<dbReference type="InterPro" id="IPR038670">
    <property type="entry name" value="HslJ-like_sf"/>
</dbReference>
<dbReference type="OrthoDB" id="7871744at2"/>
<protein>
    <submittedName>
        <fullName evidence="5">Lipoprotein</fullName>
    </submittedName>
</protein>
<dbReference type="InterPro" id="IPR025485">
    <property type="entry name" value="DUF4377"/>
</dbReference>
<dbReference type="AlphaFoldDB" id="A0A108U9Y4"/>
<dbReference type="Pfam" id="PF03724">
    <property type="entry name" value="META"/>
    <property type="match status" value="1"/>
</dbReference>
<keyword evidence="5" id="KW-0449">Lipoprotein</keyword>
<evidence type="ECO:0000259" key="3">
    <source>
        <dbReference type="Pfam" id="PF03724"/>
    </source>
</evidence>
<dbReference type="Proteomes" id="UP000023435">
    <property type="component" value="Unassembled WGS sequence"/>
</dbReference>
<keyword evidence="2" id="KW-0732">Signal</keyword>
<feature type="compositionally biased region" description="Low complexity" evidence="1">
    <location>
        <begin position="42"/>
        <end position="55"/>
    </location>
</feature>
<evidence type="ECO:0000313" key="6">
    <source>
        <dbReference type="Proteomes" id="UP000023435"/>
    </source>
</evidence>
<organism evidence="5 6">
    <name type="scientific">Lysobacter capsici AZ78</name>
    <dbReference type="NCBI Taxonomy" id="1444315"/>
    <lineage>
        <taxon>Bacteria</taxon>
        <taxon>Pseudomonadati</taxon>
        <taxon>Pseudomonadota</taxon>
        <taxon>Gammaproteobacteria</taxon>
        <taxon>Lysobacterales</taxon>
        <taxon>Lysobacteraceae</taxon>
        <taxon>Lysobacter</taxon>
    </lineage>
</organism>
<dbReference type="RefSeq" id="WP_051547794.1">
    <property type="nucleotide sequence ID" value="NZ_JAJA02000001.1"/>
</dbReference>
<dbReference type="Pfam" id="PF14302">
    <property type="entry name" value="DUF4377"/>
    <property type="match status" value="1"/>
</dbReference>
<keyword evidence="6" id="KW-1185">Reference proteome</keyword>
<dbReference type="PROSITE" id="PS51257">
    <property type="entry name" value="PROKAR_LIPOPROTEIN"/>
    <property type="match status" value="1"/>
</dbReference>
<comment type="caution">
    <text evidence="5">The sequence shown here is derived from an EMBL/GenBank/DDBJ whole genome shotgun (WGS) entry which is preliminary data.</text>
</comment>
<evidence type="ECO:0000313" key="5">
    <source>
        <dbReference type="EMBL" id="KWS05264.1"/>
    </source>
</evidence>
<dbReference type="PANTHER" id="PTHR35535">
    <property type="entry name" value="HEAT SHOCK PROTEIN HSLJ"/>
    <property type="match status" value="1"/>
</dbReference>
<proteinExistence type="predicted"/>
<dbReference type="EMBL" id="JAJA02000001">
    <property type="protein sequence ID" value="KWS05264.1"/>
    <property type="molecule type" value="Genomic_DNA"/>
</dbReference>
<feature type="domain" description="DUF4377" evidence="4">
    <location>
        <begin position="197"/>
        <end position="281"/>
    </location>
</feature>
<accession>A0A108U9Y4</accession>
<evidence type="ECO:0000256" key="2">
    <source>
        <dbReference type="SAM" id="SignalP"/>
    </source>
</evidence>
<evidence type="ECO:0000256" key="1">
    <source>
        <dbReference type="SAM" id="MobiDB-lite"/>
    </source>
</evidence>
<dbReference type="InterPro" id="IPR053147">
    <property type="entry name" value="Hsp_HslJ-like"/>
</dbReference>
<gene>
    <name evidence="5" type="ORF">AZ78_2815</name>
</gene>
<feature type="signal peptide" evidence="2">
    <location>
        <begin position="1"/>
        <end position="29"/>
    </location>
</feature>
<feature type="domain" description="DUF306" evidence="3">
    <location>
        <begin position="63"/>
        <end position="173"/>
    </location>
</feature>
<feature type="region of interest" description="Disordered" evidence="1">
    <location>
        <begin position="35"/>
        <end position="56"/>
    </location>
</feature>